<dbReference type="Pfam" id="PF00448">
    <property type="entry name" value="SRP54"/>
    <property type="match status" value="1"/>
</dbReference>
<dbReference type="NCBIfam" id="TIGR00064">
    <property type="entry name" value="ftsY"/>
    <property type="match status" value="1"/>
</dbReference>
<reference evidence="13 14" key="1">
    <citation type="submission" date="2018-11" db="EMBL/GenBank/DDBJ databases">
        <authorList>
            <person name="Kleinhagauer T."/>
            <person name="Glaeser S.P."/>
            <person name="Spergser J."/>
            <person name="Ruckert C."/>
            <person name="Kaempfer P."/>
            <person name="Busse H.-J."/>
        </authorList>
    </citation>
    <scope>NUCLEOTIDE SEQUENCE [LARGE SCALE GENOMIC DNA]</scope>
    <source>
        <strain evidence="13 14">200CH</strain>
    </source>
</reference>
<evidence type="ECO:0000256" key="7">
    <source>
        <dbReference type="ARBA" id="ARBA00023170"/>
    </source>
</evidence>
<feature type="domain" description="SRP54-type proteins GTP-binding" evidence="12">
    <location>
        <begin position="720"/>
        <end position="733"/>
    </location>
</feature>
<feature type="transmembrane region" description="Helical" evidence="11">
    <location>
        <begin position="20"/>
        <end position="40"/>
    </location>
</feature>
<feature type="compositionally biased region" description="Polar residues" evidence="10">
    <location>
        <begin position="301"/>
        <end position="320"/>
    </location>
</feature>
<evidence type="ECO:0000256" key="10">
    <source>
        <dbReference type="SAM" id="MobiDB-lite"/>
    </source>
</evidence>
<dbReference type="InterPro" id="IPR003593">
    <property type="entry name" value="AAA+_ATPase"/>
</dbReference>
<dbReference type="Gene3D" id="1.20.120.140">
    <property type="entry name" value="Signal recognition particle SRP54, nucleotide-binding domain"/>
    <property type="match status" value="1"/>
</dbReference>
<comment type="subunit">
    <text evidence="9">Part of the signal recognition particle protein translocation system, which is composed of SRP and FtsY.</text>
</comment>
<evidence type="ECO:0000256" key="11">
    <source>
        <dbReference type="SAM" id="Phobius"/>
    </source>
</evidence>
<dbReference type="EMBL" id="CP033896">
    <property type="protein sequence ID" value="AZA13895.1"/>
    <property type="molecule type" value="Genomic_DNA"/>
</dbReference>
<keyword evidence="11" id="KW-0812">Transmembrane</keyword>
<dbReference type="PROSITE" id="PS00300">
    <property type="entry name" value="SRP54"/>
    <property type="match status" value="1"/>
</dbReference>
<name>A0A3G6J710_9CORY</name>
<dbReference type="Gene3D" id="3.40.50.300">
    <property type="entry name" value="P-loop containing nucleotide triphosphate hydrolases"/>
    <property type="match status" value="1"/>
</dbReference>
<feature type="compositionally biased region" description="Low complexity" evidence="10">
    <location>
        <begin position="231"/>
        <end position="264"/>
    </location>
</feature>
<dbReference type="GO" id="GO:0005737">
    <property type="term" value="C:cytoplasm"/>
    <property type="evidence" value="ECO:0007669"/>
    <property type="project" value="UniProtKB-SubCell"/>
</dbReference>
<keyword evidence="14" id="KW-1185">Reference proteome</keyword>
<comment type="function">
    <text evidence="9">Involved in targeting and insertion of nascent membrane proteins into the cytoplasmic membrane. Acts as a receptor for the complex formed by the signal recognition particle (SRP) and the ribosome-nascent chain (RNC).</text>
</comment>
<feature type="compositionally biased region" description="Polar residues" evidence="10">
    <location>
        <begin position="400"/>
        <end position="418"/>
    </location>
</feature>
<dbReference type="Pfam" id="PF02881">
    <property type="entry name" value="SRP54_N"/>
    <property type="match status" value="1"/>
</dbReference>
<feature type="region of interest" description="Disordered" evidence="10">
    <location>
        <begin position="74"/>
        <end position="99"/>
    </location>
</feature>
<comment type="subcellular location">
    <subcellularLocation>
        <location evidence="9">Cell membrane</location>
        <topology evidence="9">Peripheral membrane protein</topology>
        <orientation evidence="9">Cytoplasmic side</orientation>
    </subcellularLocation>
    <subcellularLocation>
        <location evidence="9">Cytoplasm</location>
    </subcellularLocation>
</comment>
<dbReference type="HAMAP" id="MF_00920">
    <property type="entry name" value="FtsY"/>
    <property type="match status" value="1"/>
</dbReference>
<keyword evidence="1 9" id="KW-1003">Cell membrane</keyword>
<dbReference type="GO" id="GO:0003924">
    <property type="term" value="F:GTPase activity"/>
    <property type="evidence" value="ECO:0007669"/>
    <property type="project" value="UniProtKB-UniRule"/>
</dbReference>
<evidence type="ECO:0000256" key="4">
    <source>
        <dbReference type="ARBA" id="ARBA00022801"/>
    </source>
</evidence>
<keyword evidence="4 9" id="KW-0378">Hydrolase</keyword>
<keyword evidence="5 9" id="KW-0342">GTP-binding</keyword>
<dbReference type="GO" id="GO:0005047">
    <property type="term" value="F:signal recognition particle binding"/>
    <property type="evidence" value="ECO:0007669"/>
    <property type="project" value="TreeGrafter"/>
</dbReference>
<dbReference type="KEGG" id="ccho:CCHOA_07515"/>
<gene>
    <name evidence="9 13" type="primary">ftsY</name>
    <name evidence="13" type="ORF">CCHOA_07515</name>
</gene>
<feature type="binding site" evidence="9">
    <location>
        <begin position="699"/>
        <end position="702"/>
    </location>
    <ligand>
        <name>GTP</name>
        <dbReference type="ChEBI" id="CHEBI:37565"/>
    </ligand>
</feature>
<evidence type="ECO:0000256" key="1">
    <source>
        <dbReference type="ARBA" id="ARBA00022475"/>
    </source>
</evidence>
<evidence type="ECO:0000256" key="6">
    <source>
        <dbReference type="ARBA" id="ARBA00023136"/>
    </source>
</evidence>
<dbReference type="SMART" id="SM00962">
    <property type="entry name" value="SRP54"/>
    <property type="match status" value="1"/>
</dbReference>
<dbReference type="FunFam" id="1.20.120.140:FF:000002">
    <property type="entry name" value="Signal recognition particle receptor FtsY"/>
    <property type="match status" value="1"/>
</dbReference>
<dbReference type="EC" id="3.6.5.4" evidence="9"/>
<feature type="compositionally biased region" description="Basic and acidic residues" evidence="10">
    <location>
        <begin position="146"/>
        <end position="157"/>
    </location>
</feature>
<keyword evidence="11" id="KW-1133">Transmembrane helix</keyword>
<feature type="binding site" evidence="9">
    <location>
        <begin position="637"/>
        <end position="641"/>
    </location>
    <ligand>
        <name>GTP</name>
        <dbReference type="ChEBI" id="CHEBI:37565"/>
    </ligand>
</feature>
<evidence type="ECO:0000313" key="13">
    <source>
        <dbReference type="EMBL" id="AZA13895.1"/>
    </source>
</evidence>
<dbReference type="GO" id="GO:0005525">
    <property type="term" value="F:GTP binding"/>
    <property type="evidence" value="ECO:0007669"/>
    <property type="project" value="UniProtKB-UniRule"/>
</dbReference>
<dbReference type="InterPro" id="IPR013822">
    <property type="entry name" value="Signal_recog_particl_SRP54_hlx"/>
</dbReference>
<accession>A0A3G6J710</accession>
<comment type="similarity">
    <text evidence="9">Belongs to the GTP-binding SRP family. FtsY subfamily.</text>
</comment>
<evidence type="ECO:0000259" key="12">
    <source>
        <dbReference type="PROSITE" id="PS00300"/>
    </source>
</evidence>
<keyword evidence="3 9" id="KW-0547">Nucleotide-binding</keyword>
<feature type="compositionally biased region" description="Low complexity" evidence="10">
    <location>
        <begin position="345"/>
        <end position="374"/>
    </location>
</feature>
<proteinExistence type="inferred from homology"/>
<dbReference type="SUPFAM" id="SSF52540">
    <property type="entry name" value="P-loop containing nucleoside triphosphate hydrolases"/>
    <property type="match status" value="1"/>
</dbReference>
<comment type="catalytic activity">
    <reaction evidence="8 9">
        <text>GTP + H2O = GDP + phosphate + H(+)</text>
        <dbReference type="Rhea" id="RHEA:19669"/>
        <dbReference type="ChEBI" id="CHEBI:15377"/>
        <dbReference type="ChEBI" id="CHEBI:15378"/>
        <dbReference type="ChEBI" id="CHEBI:37565"/>
        <dbReference type="ChEBI" id="CHEBI:43474"/>
        <dbReference type="ChEBI" id="CHEBI:58189"/>
        <dbReference type="EC" id="3.6.5.4"/>
    </reaction>
</comment>
<evidence type="ECO:0000256" key="9">
    <source>
        <dbReference type="HAMAP-Rule" id="MF_00920"/>
    </source>
</evidence>
<evidence type="ECO:0000256" key="8">
    <source>
        <dbReference type="ARBA" id="ARBA00048027"/>
    </source>
</evidence>
<organism evidence="13 14">
    <name type="scientific">Corynebacterium choanae</name>
    <dbReference type="NCBI Taxonomy" id="1862358"/>
    <lineage>
        <taxon>Bacteria</taxon>
        <taxon>Bacillati</taxon>
        <taxon>Actinomycetota</taxon>
        <taxon>Actinomycetes</taxon>
        <taxon>Mycobacteriales</taxon>
        <taxon>Corynebacteriaceae</taxon>
        <taxon>Corynebacterium</taxon>
    </lineage>
</organism>
<feature type="compositionally biased region" description="Polar residues" evidence="10">
    <location>
        <begin position="265"/>
        <end position="291"/>
    </location>
</feature>
<dbReference type="InterPro" id="IPR004390">
    <property type="entry name" value="SR_rcpt_FtsY"/>
</dbReference>
<keyword evidence="6 9" id="KW-0472">Membrane</keyword>
<evidence type="ECO:0000313" key="14">
    <source>
        <dbReference type="Proteomes" id="UP000269019"/>
    </source>
</evidence>
<dbReference type="InterPro" id="IPR042101">
    <property type="entry name" value="SRP54_N_sf"/>
</dbReference>
<dbReference type="InterPro" id="IPR036225">
    <property type="entry name" value="SRP/SRP_N"/>
</dbReference>
<evidence type="ECO:0000256" key="5">
    <source>
        <dbReference type="ARBA" id="ARBA00023134"/>
    </source>
</evidence>
<sequence>MDTAQLRDYWQTFLANPTYQIVAVAALVIVLAIVLLVVGLRRRKSKVVSFHPQEVTEQSRKPLTQAEKSGNYQAQGGFSFAPANAPEKQPVTKPVQPAAQDATALATEQLQQQVADSAVVTPAEQAEMAAQQEQAKAAQLQQQAAEEARRAAAEQRQKQQLAAQAAERAAKARQQQAAAAELKAAQQAAQQQQDTPAKATSPVAPAETPVAPQPTHAPKPNNAPADSTPRSVSQVTSTPAVAATPPAAPATVPAQPTTPAAAQVDNPTGNSAAAHPQSASVESAEKQNQPETHTKAVTPKAASSQQPDATASHPESSAAQQEADKAASIGKQTPANPAVHPRSSATPQQAPARTPVTPPAAASTTSAADTAATAHQRDTEEATSAAVAAAQAAEQASRAKTTTPVPETQPGADTTVGQTPAAPTAPSNAETRAQQAAIDEIAPAAGRLGRLRGRLSRSQNVIGQGVLGILTAGDLDEDAWEEIEDTLLMADLGTNSTMRVVEELRELIAERGVSSEAEARAMLREVLIQACHPEFDRSIKAMPNNGKPAVILMVGVNGTGKTTTAGKLARVLVSMGHKVLLGAADTFRAAAADQLETWGRRVGANTVRGAEGADPASVAFDAVARGVTDQVDVVLIDTAGRLHSSQGLMDQLGKVKRVVEKKSQVDEVLLVLDATVGQNGLMQARVFRDVVDITGVVLTKLDGTAKGGIVFQVQEELGVPVKLVGLGEGADHLAPFEAESFVDALLG</sequence>
<dbReference type="AlphaFoldDB" id="A0A3G6J710"/>
<protein>
    <recommendedName>
        <fullName evidence="9">Signal recognition particle receptor FtsY</fullName>
        <shortName evidence="9">SRP receptor</shortName>
        <ecNumber evidence="9">3.6.5.4</ecNumber>
    </recommendedName>
</protein>
<dbReference type="SUPFAM" id="SSF47364">
    <property type="entry name" value="Domain of the SRP/SRP receptor G-proteins"/>
    <property type="match status" value="1"/>
</dbReference>
<feature type="compositionally biased region" description="Polar residues" evidence="10">
    <location>
        <begin position="425"/>
        <end position="434"/>
    </location>
</feature>
<evidence type="ECO:0000256" key="2">
    <source>
        <dbReference type="ARBA" id="ARBA00022490"/>
    </source>
</evidence>
<evidence type="ECO:0000256" key="3">
    <source>
        <dbReference type="ARBA" id="ARBA00022741"/>
    </source>
</evidence>
<dbReference type="InterPro" id="IPR000897">
    <property type="entry name" value="SRP54_GTPase_dom"/>
</dbReference>
<dbReference type="SMART" id="SM00963">
    <property type="entry name" value="SRP54_N"/>
    <property type="match status" value="1"/>
</dbReference>
<feature type="compositionally biased region" description="Low complexity" evidence="10">
    <location>
        <begin position="183"/>
        <end position="193"/>
    </location>
</feature>
<keyword evidence="2 9" id="KW-0963">Cytoplasm</keyword>
<feature type="binding site" evidence="9">
    <location>
        <begin position="555"/>
        <end position="562"/>
    </location>
    <ligand>
        <name>GTP</name>
        <dbReference type="ChEBI" id="CHEBI:37565"/>
    </ligand>
</feature>
<dbReference type="FunFam" id="3.40.50.300:FF:000053">
    <property type="entry name" value="Signal recognition particle receptor FtsY"/>
    <property type="match status" value="1"/>
</dbReference>
<dbReference type="PANTHER" id="PTHR43134:SF1">
    <property type="entry name" value="SIGNAL RECOGNITION PARTICLE RECEPTOR SUBUNIT ALPHA"/>
    <property type="match status" value="1"/>
</dbReference>
<dbReference type="PANTHER" id="PTHR43134">
    <property type="entry name" value="SIGNAL RECOGNITION PARTICLE RECEPTOR SUBUNIT ALPHA"/>
    <property type="match status" value="1"/>
</dbReference>
<feature type="region of interest" description="Disordered" evidence="10">
    <location>
        <begin position="140"/>
        <end position="167"/>
    </location>
</feature>
<dbReference type="GO" id="GO:0005886">
    <property type="term" value="C:plasma membrane"/>
    <property type="evidence" value="ECO:0007669"/>
    <property type="project" value="UniProtKB-SubCell"/>
</dbReference>
<feature type="compositionally biased region" description="Low complexity" evidence="10">
    <location>
        <begin position="382"/>
        <end position="399"/>
    </location>
</feature>
<dbReference type="Proteomes" id="UP000269019">
    <property type="component" value="Chromosome"/>
</dbReference>
<dbReference type="GO" id="GO:0006614">
    <property type="term" value="P:SRP-dependent cotranslational protein targeting to membrane"/>
    <property type="evidence" value="ECO:0007669"/>
    <property type="project" value="InterPro"/>
</dbReference>
<dbReference type="SMART" id="SM00382">
    <property type="entry name" value="AAA"/>
    <property type="match status" value="1"/>
</dbReference>
<feature type="compositionally biased region" description="Low complexity" evidence="10">
    <location>
        <begin position="158"/>
        <end position="167"/>
    </location>
</feature>
<dbReference type="RefSeq" id="WP_206425776.1">
    <property type="nucleotide sequence ID" value="NZ_CP033896.1"/>
</dbReference>
<dbReference type="InterPro" id="IPR027417">
    <property type="entry name" value="P-loop_NTPase"/>
</dbReference>
<keyword evidence="7 9" id="KW-0675">Receptor</keyword>
<feature type="region of interest" description="Disordered" evidence="10">
    <location>
        <begin position="183"/>
        <end position="434"/>
    </location>
</feature>